<dbReference type="Pfam" id="PF01292">
    <property type="entry name" value="Ni_hydr_CYTB"/>
    <property type="match status" value="1"/>
</dbReference>
<name>A0A0A5FU28_YERRU</name>
<feature type="transmembrane region" description="Helical" evidence="13">
    <location>
        <begin position="48"/>
        <end position="67"/>
    </location>
</feature>
<dbReference type="GO" id="GO:0020037">
    <property type="term" value="F:heme binding"/>
    <property type="evidence" value="ECO:0007669"/>
    <property type="project" value="TreeGrafter"/>
</dbReference>
<accession>A0A0A5FU28</accession>
<dbReference type="GO" id="GO:0009055">
    <property type="term" value="F:electron transfer activity"/>
    <property type="evidence" value="ECO:0007669"/>
    <property type="project" value="InterPro"/>
</dbReference>
<keyword evidence="11 13" id="KW-0472">Membrane</keyword>
<dbReference type="RefSeq" id="WP_004720120.1">
    <property type="nucleotide sequence ID" value="NZ_CABIHR010000029.1"/>
</dbReference>
<keyword evidence="8" id="KW-0249">Electron transport</keyword>
<keyword evidence="3" id="KW-0813">Transport</keyword>
<reference evidence="15" key="1">
    <citation type="journal article" date="2015" name="Genome Announc.">
        <title>Complete Genome Sequence of Yersinia ruckeri Strain CSF007-82, Etiologic Agent of Red Mouth Disease in Salmonid Fish.</title>
        <authorList>
            <person name="Nelson M.C."/>
            <person name="LaPatra S.E."/>
            <person name="Welch T.J."/>
            <person name="Graf J."/>
        </authorList>
    </citation>
    <scope>NUCLEOTIDE SEQUENCE</scope>
    <source>
        <strain evidence="15">CSF007-82</strain>
    </source>
</reference>
<evidence type="ECO:0000256" key="7">
    <source>
        <dbReference type="ARBA" id="ARBA00022723"/>
    </source>
</evidence>
<sequence>MNRKFAPSQILFHWTIFILVVLTYAAMELKGFAAKGSDIRELMKTIHYTLGVSVMILMLIRIILKVTHKDPAITPTPPRWQLVLSKAVHGVLYLLFISLPLLGVLSLYYGHVEWSFFSYAMPVAVENTENSIMQHDLKEIHELIANTGYFIVGLHAAAAIFHHYIMRDNTLLRMLPGKH</sequence>
<dbReference type="EMBL" id="LN681231">
    <property type="protein sequence ID" value="CEK26823.1"/>
    <property type="molecule type" value="Genomic_DNA"/>
</dbReference>
<evidence type="ECO:0000256" key="10">
    <source>
        <dbReference type="ARBA" id="ARBA00023004"/>
    </source>
</evidence>
<feature type="domain" description="Cytochrome b561 bacterial/Ni-hydrogenase" evidence="14">
    <location>
        <begin position="7"/>
        <end position="177"/>
    </location>
</feature>
<keyword evidence="9 13" id="KW-1133">Transmembrane helix</keyword>
<evidence type="ECO:0000256" key="4">
    <source>
        <dbReference type="ARBA" id="ARBA00022475"/>
    </source>
</evidence>
<dbReference type="InterPro" id="IPR016174">
    <property type="entry name" value="Di-haem_cyt_TM"/>
</dbReference>
<dbReference type="STRING" id="29486.UGYR_14995"/>
<reference evidence="16 17" key="2">
    <citation type="submission" date="2018-06" db="EMBL/GenBank/DDBJ databases">
        <authorList>
            <consortium name="Pathogen Informatics"/>
            <person name="Doyle S."/>
        </authorList>
    </citation>
    <scope>NUCLEOTIDE SEQUENCE [LARGE SCALE GENOMIC DNA]</scope>
    <source>
        <strain evidence="16 17">NCTC10476</strain>
    </source>
</reference>
<protein>
    <submittedName>
        <fullName evidence="15">Cytochrome C553 (Soluble cytochrome f)</fullName>
    </submittedName>
    <submittedName>
        <fullName evidence="16">Putative B-type cytochrome</fullName>
    </submittedName>
</protein>
<evidence type="ECO:0000256" key="9">
    <source>
        <dbReference type="ARBA" id="ARBA00022989"/>
    </source>
</evidence>
<evidence type="ECO:0000259" key="14">
    <source>
        <dbReference type="Pfam" id="PF01292"/>
    </source>
</evidence>
<proteinExistence type="inferred from homology"/>
<dbReference type="SUPFAM" id="SSF81342">
    <property type="entry name" value="Transmembrane di-heme cytochromes"/>
    <property type="match status" value="1"/>
</dbReference>
<dbReference type="GO" id="GO:0022904">
    <property type="term" value="P:respiratory electron transport chain"/>
    <property type="evidence" value="ECO:0007669"/>
    <property type="project" value="InterPro"/>
</dbReference>
<evidence type="ECO:0000256" key="5">
    <source>
        <dbReference type="ARBA" id="ARBA00022617"/>
    </source>
</evidence>
<dbReference type="PANTHER" id="PTHR30529:SF3">
    <property type="entry name" value="CYTOCHROME B561 HOMOLOG 1"/>
    <property type="match status" value="1"/>
</dbReference>
<dbReference type="InterPro" id="IPR052168">
    <property type="entry name" value="Cytochrome_b561_oxidase"/>
</dbReference>
<feature type="transmembrane region" description="Helical" evidence="13">
    <location>
        <begin position="87"/>
        <end position="109"/>
    </location>
</feature>
<feature type="transmembrane region" description="Helical" evidence="13">
    <location>
        <begin position="6"/>
        <end position="27"/>
    </location>
</feature>
<dbReference type="GO" id="GO:0046872">
    <property type="term" value="F:metal ion binding"/>
    <property type="evidence" value="ECO:0007669"/>
    <property type="project" value="UniProtKB-KW"/>
</dbReference>
<comment type="cofactor">
    <cofactor evidence="1">
        <name>heme b</name>
        <dbReference type="ChEBI" id="CHEBI:60344"/>
    </cofactor>
</comment>
<dbReference type="OrthoDB" id="8589936at2"/>
<evidence type="ECO:0000256" key="1">
    <source>
        <dbReference type="ARBA" id="ARBA00001970"/>
    </source>
</evidence>
<dbReference type="InterPro" id="IPR011577">
    <property type="entry name" value="Cyt_b561_bac/Ni-Hgenase"/>
</dbReference>
<evidence type="ECO:0000256" key="12">
    <source>
        <dbReference type="ARBA" id="ARBA00037975"/>
    </source>
</evidence>
<comment type="similarity">
    <text evidence="12">Belongs to the cytochrome b561 family.</text>
</comment>
<keyword evidence="7" id="KW-0479">Metal-binding</keyword>
<dbReference type="GO" id="GO:0005886">
    <property type="term" value="C:plasma membrane"/>
    <property type="evidence" value="ECO:0007669"/>
    <property type="project" value="UniProtKB-SubCell"/>
</dbReference>
<dbReference type="AlphaFoldDB" id="A0A0A5FU28"/>
<evidence type="ECO:0000256" key="6">
    <source>
        <dbReference type="ARBA" id="ARBA00022692"/>
    </source>
</evidence>
<evidence type="ECO:0000313" key="15">
    <source>
        <dbReference type="EMBL" id="CEK26823.1"/>
    </source>
</evidence>
<keyword evidence="4" id="KW-1003">Cell membrane</keyword>
<dbReference type="PANTHER" id="PTHR30529">
    <property type="entry name" value="CYTOCHROME B561"/>
    <property type="match status" value="1"/>
</dbReference>
<evidence type="ECO:0000256" key="13">
    <source>
        <dbReference type="SAM" id="Phobius"/>
    </source>
</evidence>
<organism evidence="15">
    <name type="scientific">Yersinia ruckeri</name>
    <dbReference type="NCBI Taxonomy" id="29486"/>
    <lineage>
        <taxon>Bacteria</taxon>
        <taxon>Pseudomonadati</taxon>
        <taxon>Pseudomonadota</taxon>
        <taxon>Gammaproteobacteria</taxon>
        <taxon>Enterobacterales</taxon>
        <taxon>Yersiniaceae</taxon>
        <taxon>Yersinia</taxon>
    </lineage>
</organism>
<dbReference type="EMBL" id="UHJG01000001">
    <property type="protein sequence ID" value="SUP99804.1"/>
    <property type="molecule type" value="Genomic_DNA"/>
</dbReference>
<evidence type="ECO:0000256" key="3">
    <source>
        <dbReference type="ARBA" id="ARBA00022448"/>
    </source>
</evidence>
<dbReference type="Gene3D" id="1.20.950.20">
    <property type="entry name" value="Transmembrane di-heme cytochromes, Chain C"/>
    <property type="match status" value="1"/>
</dbReference>
<keyword evidence="5" id="KW-0349">Heme</keyword>
<evidence type="ECO:0000256" key="2">
    <source>
        <dbReference type="ARBA" id="ARBA00004651"/>
    </source>
</evidence>
<dbReference type="PATRIC" id="fig|29486.45.peg.3151"/>
<evidence type="ECO:0000313" key="16">
    <source>
        <dbReference type="EMBL" id="SUP99804.1"/>
    </source>
</evidence>
<keyword evidence="17" id="KW-1185">Reference proteome</keyword>
<gene>
    <name evidence="16" type="primary">yodB_1</name>
    <name evidence="15" type="ORF">CSF007_5280</name>
    <name evidence="16" type="ORF">NCTC10476_01056</name>
</gene>
<comment type="subcellular location">
    <subcellularLocation>
        <location evidence="2">Cell membrane</location>
        <topology evidence="2">Multi-pass membrane protein</topology>
    </subcellularLocation>
</comment>
<dbReference type="GeneID" id="66878793"/>
<evidence type="ECO:0000256" key="8">
    <source>
        <dbReference type="ARBA" id="ARBA00022982"/>
    </source>
</evidence>
<dbReference type="Proteomes" id="UP000255169">
    <property type="component" value="Unassembled WGS sequence"/>
</dbReference>
<evidence type="ECO:0000256" key="11">
    <source>
        <dbReference type="ARBA" id="ARBA00023136"/>
    </source>
</evidence>
<keyword evidence="6 13" id="KW-0812">Transmembrane</keyword>
<feature type="transmembrane region" description="Helical" evidence="13">
    <location>
        <begin position="143"/>
        <end position="165"/>
    </location>
</feature>
<evidence type="ECO:0000313" key="17">
    <source>
        <dbReference type="Proteomes" id="UP000255169"/>
    </source>
</evidence>
<dbReference type="KEGG" id="yrb:UGYR_14995"/>
<keyword evidence="10" id="KW-0408">Iron</keyword>